<keyword evidence="2" id="KW-1185">Reference proteome</keyword>
<accession>A0A172ZCR5</accession>
<dbReference type="STRING" id="1616788.AR543_05085"/>
<name>A0A172ZCR5_9BACL</name>
<sequence length="101" mass="11568">MECIVKFDVVYPHEIKSLRGLVFVDQDAMPGTEQLIGMFKDMSYQVTADPADPMRFLPAGASSTFEYIRIRELDTGEQKFTEDRDLKNLLSNLLPNQNRPI</sequence>
<dbReference type="KEGG" id="pbv:AR543_05085"/>
<organism evidence="1 2">
    <name type="scientific">Paenibacillus bovis</name>
    <dbReference type="NCBI Taxonomy" id="1616788"/>
    <lineage>
        <taxon>Bacteria</taxon>
        <taxon>Bacillati</taxon>
        <taxon>Bacillota</taxon>
        <taxon>Bacilli</taxon>
        <taxon>Bacillales</taxon>
        <taxon>Paenibacillaceae</taxon>
        <taxon>Paenibacillus</taxon>
    </lineage>
</organism>
<gene>
    <name evidence="1" type="ORF">AR543_05085</name>
</gene>
<reference evidence="2" key="1">
    <citation type="submission" date="2015-10" db="EMBL/GenBank/DDBJ databases">
        <title>Genome of Paenibacillus bovis sp. nov.</title>
        <authorList>
            <person name="Wu Z."/>
            <person name="Gao C."/>
            <person name="Liu Z."/>
            <person name="Zheng H."/>
        </authorList>
    </citation>
    <scope>NUCLEOTIDE SEQUENCE [LARGE SCALE GENOMIC DNA]</scope>
    <source>
        <strain evidence="2">BD3526</strain>
    </source>
</reference>
<protein>
    <submittedName>
        <fullName evidence="1">Uncharacterized protein</fullName>
    </submittedName>
</protein>
<proteinExistence type="predicted"/>
<evidence type="ECO:0000313" key="2">
    <source>
        <dbReference type="Proteomes" id="UP000078148"/>
    </source>
</evidence>
<dbReference type="EMBL" id="CP013023">
    <property type="protein sequence ID" value="ANF95446.1"/>
    <property type="molecule type" value="Genomic_DNA"/>
</dbReference>
<dbReference type="AlphaFoldDB" id="A0A172ZCR5"/>
<dbReference type="OrthoDB" id="2639209at2"/>
<evidence type="ECO:0000313" key="1">
    <source>
        <dbReference type="EMBL" id="ANF95446.1"/>
    </source>
</evidence>
<reference evidence="1 2" key="2">
    <citation type="journal article" date="2016" name="Int. J. Syst. Evol. Microbiol.">
        <title>Paenibacillus bovis sp. nov., isolated from raw yak (Bos grunniens) milk.</title>
        <authorList>
            <person name="Gao C."/>
            <person name="Han J."/>
            <person name="Liu Z."/>
            <person name="Xu X."/>
            <person name="Hang F."/>
            <person name="Wu Z."/>
        </authorList>
    </citation>
    <scope>NUCLEOTIDE SEQUENCE [LARGE SCALE GENOMIC DNA]</scope>
    <source>
        <strain evidence="1 2">BD3526</strain>
    </source>
</reference>
<dbReference type="Proteomes" id="UP000078148">
    <property type="component" value="Chromosome"/>
</dbReference>
<dbReference type="RefSeq" id="WP_060532390.1">
    <property type="nucleotide sequence ID" value="NZ_CP013023.1"/>
</dbReference>